<dbReference type="InterPro" id="IPR050194">
    <property type="entry name" value="Glycosyltransferase_grp1"/>
</dbReference>
<dbReference type="PANTHER" id="PTHR45947:SF3">
    <property type="entry name" value="SULFOQUINOVOSYL TRANSFERASE SQD2"/>
    <property type="match status" value="1"/>
</dbReference>
<dbReference type="OrthoDB" id="9811902at2"/>
<dbReference type="AlphaFoldDB" id="A0A506PP10"/>
<dbReference type="CDD" id="cd03794">
    <property type="entry name" value="GT4_WbuB-like"/>
    <property type="match status" value="1"/>
</dbReference>
<dbReference type="EMBL" id="VHIQ01000002">
    <property type="protein sequence ID" value="TPV34965.1"/>
    <property type="molecule type" value="Genomic_DNA"/>
</dbReference>
<dbReference type="InterPro" id="IPR028098">
    <property type="entry name" value="Glyco_trans_4-like_N"/>
</dbReference>
<dbReference type="Pfam" id="PF13579">
    <property type="entry name" value="Glyco_trans_4_4"/>
    <property type="match status" value="1"/>
</dbReference>
<sequence length="387" mass="44279">MSSILIITQYFPPETGAASNRISQLANGLQSTGFNTTVLTPLPNYPTGRIFEDYKHHKQPEINEKGAKIYRLWIYPSNSKNKLLRLFSMLSYSLSLIWFFISHKIPNKVIIQSPPLIVAFTAVLFLRKKKRKIILNVSDLWPLAGLELDALKRNFSYKILEQIERFNYRNSDLILGQSEEIIAHIKSISPQTPGILYRNFPDFEAPKLHDQPEKHHKIKLVYAGLLGVAQGILELCRHIDTTNIEFHIYGSGQEAEAIESYIQQQKNSAIFYHGHLSRNDLHKVLIQYDLTIVPLLTRIYGSVPSKIFEFAKLGLPVLYFGGGEGEDLVKKHELGWVAAPGDYKGLNAIINSFDKNLISKERKEKLRIVSEIHFDFKKQLQQLVNVI</sequence>
<dbReference type="GO" id="GO:0016758">
    <property type="term" value="F:hexosyltransferase activity"/>
    <property type="evidence" value="ECO:0007669"/>
    <property type="project" value="TreeGrafter"/>
</dbReference>
<name>A0A506PP10_9FLAO</name>
<feature type="domain" description="Glycosyltransferase subfamily 4-like N-terminal" evidence="2">
    <location>
        <begin position="17"/>
        <end position="185"/>
    </location>
</feature>
<dbReference type="PANTHER" id="PTHR45947">
    <property type="entry name" value="SULFOQUINOVOSYL TRANSFERASE SQD2"/>
    <property type="match status" value="1"/>
</dbReference>
<dbReference type="Proteomes" id="UP000317332">
    <property type="component" value="Unassembled WGS sequence"/>
</dbReference>
<dbReference type="Gene3D" id="3.40.50.2000">
    <property type="entry name" value="Glycogen Phosphorylase B"/>
    <property type="match status" value="2"/>
</dbReference>
<reference evidence="3 4" key="1">
    <citation type="submission" date="2019-06" db="EMBL/GenBank/DDBJ databases">
        <title>Flavobacteriaceae Paucihalobacterium erythroidium CWB-1, complete genome.</title>
        <authorList>
            <person name="Wu S."/>
        </authorList>
    </citation>
    <scope>NUCLEOTIDE SEQUENCE [LARGE SCALE GENOMIC DNA]</scope>
    <source>
        <strain evidence="3 4">CWB-1</strain>
    </source>
</reference>
<dbReference type="Pfam" id="PF13692">
    <property type="entry name" value="Glyco_trans_1_4"/>
    <property type="match status" value="1"/>
</dbReference>
<protein>
    <submittedName>
        <fullName evidence="3">Glycosyltransferase family 4 protein</fullName>
    </submittedName>
</protein>
<proteinExistence type="predicted"/>
<keyword evidence="1" id="KW-1133">Transmembrane helix</keyword>
<gene>
    <name evidence="3" type="ORF">FJ651_05405</name>
</gene>
<accession>A0A506PP10</accession>
<organism evidence="3 4">
    <name type="scientific">Paucihalobacter ruber</name>
    <dbReference type="NCBI Taxonomy" id="2567861"/>
    <lineage>
        <taxon>Bacteria</taxon>
        <taxon>Pseudomonadati</taxon>
        <taxon>Bacteroidota</taxon>
        <taxon>Flavobacteriia</taxon>
        <taxon>Flavobacteriales</taxon>
        <taxon>Flavobacteriaceae</taxon>
        <taxon>Paucihalobacter</taxon>
    </lineage>
</organism>
<feature type="transmembrane region" description="Helical" evidence="1">
    <location>
        <begin position="83"/>
        <end position="103"/>
    </location>
</feature>
<comment type="caution">
    <text evidence="3">The sequence shown here is derived from an EMBL/GenBank/DDBJ whole genome shotgun (WGS) entry which is preliminary data.</text>
</comment>
<keyword evidence="1" id="KW-0812">Transmembrane</keyword>
<keyword evidence="4" id="KW-1185">Reference proteome</keyword>
<evidence type="ECO:0000313" key="3">
    <source>
        <dbReference type="EMBL" id="TPV34965.1"/>
    </source>
</evidence>
<feature type="transmembrane region" description="Helical" evidence="1">
    <location>
        <begin position="109"/>
        <end position="126"/>
    </location>
</feature>
<evidence type="ECO:0000313" key="4">
    <source>
        <dbReference type="Proteomes" id="UP000317332"/>
    </source>
</evidence>
<keyword evidence="1" id="KW-0472">Membrane</keyword>
<dbReference type="SUPFAM" id="SSF53756">
    <property type="entry name" value="UDP-Glycosyltransferase/glycogen phosphorylase"/>
    <property type="match status" value="1"/>
</dbReference>
<evidence type="ECO:0000256" key="1">
    <source>
        <dbReference type="SAM" id="Phobius"/>
    </source>
</evidence>
<keyword evidence="3" id="KW-0808">Transferase</keyword>
<dbReference type="RefSeq" id="WP_140989441.1">
    <property type="nucleotide sequence ID" value="NZ_VHIQ01000002.1"/>
</dbReference>
<evidence type="ECO:0000259" key="2">
    <source>
        <dbReference type="Pfam" id="PF13579"/>
    </source>
</evidence>